<dbReference type="CDD" id="cd05233">
    <property type="entry name" value="SDR_c"/>
    <property type="match status" value="1"/>
</dbReference>
<dbReference type="InterPro" id="IPR036291">
    <property type="entry name" value="NAD(P)-bd_dom_sf"/>
</dbReference>
<dbReference type="InterPro" id="IPR002347">
    <property type="entry name" value="SDR_fam"/>
</dbReference>
<dbReference type="PANTHER" id="PTHR42879">
    <property type="entry name" value="3-OXOACYL-(ACYL-CARRIER-PROTEIN) REDUCTASE"/>
    <property type="match status" value="1"/>
</dbReference>
<dbReference type="Gene3D" id="3.40.50.720">
    <property type="entry name" value="NAD(P)-binding Rossmann-like Domain"/>
    <property type="match status" value="1"/>
</dbReference>
<proteinExistence type="inferred from homology"/>
<keyword evidence="2" id="KW-0560">Oxidoreductase</keyword>
<evidence type="ECO:0000313" key="6">
    <source>
        <dbReference type="Proteomes" id="UP000048984"/>
    </source>
</evidence>
<dbReference type="SUPFAM" id="SSF51735">
    <property type="entry name" value="NAD(P)-binding Rossmann-fold domains"/>
    <property type="match status" value="1"/>
</dbReference>
<dbReference type="RefSeq" id="WP_054357670.1">
    <property type="nucleotide sequence ID" value="NZ_LJYW01000001.1"/>
</dbReference>
<dbReference type="STRING" id="665126.ABB55_04050"/>
<dbReference type="PRINTS" id="PR00080">
    <property type="entry name" value="SDRFAMILY"/>
</dbReference>
<dbReference type="InterPro" id="IPR050259">
    <property type="entry name" value="SDR"/>
</dbReference>
<dbReference type="GO" id="GO:0016491">
    <property type="term" value="F:oxidoreductase activity"/>
    <property type="evidence" value="ECO:0007669"/>
    <property type="project" value="UniProtKB-KW"/>
</dbReference>
<dbReference type="PROSITE" id="PS00061">
    <property type="entry name" value="ADH_SHORT"/>
    <property type="match status" value="1"/>
</dbReference>
<dbReference type="PANTHER" id="PTHR42879:SF2">
    <property type="entry name" value="3-OXOACYL-[ACYL-CARRIER-PROTEIN] REDUCTASE FABG"/>
    <property type="match status" value="1"/>
</dbReference>
<dbReference type="GO" id="GO:0032787">
    <property type="term" value="P:monocarboxylic acid metabolic process"/>
    <property type="evidence" value="ECO:0007669"/>
    <property type="project" value="UniProtKB-ARBA"/>
</dbReference>
<comment type="caution">
    <text evidence="5">The sequence shown here is derived from an EMBL/GenBank/DDBJ whole genome shotgun (WGS) entry which is preliminary data.</text>
</comment>
<dbReference type="Pfam" id="PF00106">
    <property type="entry name" value="adh_short"/>
    <property type="match status" value="1"/>
</dbReference>
<dbReference type="PRINTS" id="PR00081">
    <property type="entry name" value="GDHRDH"/>
</dbReference>
<organism evidence="5 6">
    <name type="scientific">Prosthecodimorpha hirschii</name>
    <dbReference type="NCBI Taxonomy" id="665126"/>
    <lineage>
        <taxon>Bacteria</taxon>
        <taxon>Pseudomonadati</taxon>
        <taxon>Pseudomonadota</taxon>
        <taxon>Alphaproteobacteria</taxon>
        <taxon>Hyphomicrobiales</taxon>
        <taxon>Ancalomicrobiaceae</taxon>
        <taxon>Prosthecodimorpha</taxon>
    </lineage>
</organism>
<protein>
    <submittedName>
        <fullName evidence="5">3-oxoacyl-ACP reductase</fullName>
    </submittedName>
</protein>
<dbReference type="FunFam" id="3.40.50.720:FF:000173">
    <property type="entry name" value="3-oxoacyl-[acyl-carrier protein] reductase"/>
    <property type="match status" value="1"/>
</dbReference>
<dbReference type="InterPro" id="IPR057326">
    <property type="entry name" value="KR_dom"/>
</dbReference>
<accession>A0A0P6WAH1</accession>
<sequence length="244" mass="25438">MRNVLVTGGSRGIGLAIVRRLSAEGYGVVATARRESDDLAAAIAAAEVAGAGPIRFRALDMNEIAAIPAFVRDLRKEVGALYGLVNNAGIGTEGVLATMYESQIAELLRVNVEAPIVLTKYVVRHMLAAGEGRIVNMGSIIGATGYHALSVYGATKAALEGFSRSLSREVGRMGITVNVVAPGFVATELTRGMGEDGRAKIAGRSALRRLPEPDDIARTVEFLLGDGGRNITGTVMTVDAGNTA</sequence>
<feature type="domain" description="Ketoreductase" evidence="4">
    <location>
        <begin position="2"/>
        <end position="183"/>
    </location>
</feature>
<dbReference type="EMBL" id="LJYW01000001">
    <property type="protein sequence ID" value="KPL51508.1"/>
    <property type="molecule type" value="Genomic_DNA"/>
</dbReference>
<gene>
    <name evidence="5" type="ORF">ABB55_04050</name>
</gene>
<dbReference type="Proteomes" id="UP000048984">
    <property type="component" value="Unassembled WGS sequence"/>
</dbReference>
<dbReference type="AlphaFoldDB" id="A0A0P6WAH1"/>
<evidence type="ECO:0000259" key="4">
    <source>
        <dbReference type="SMART" id="SM00822"/>
    </source>
</evidence>
<reference evidence="5 6" key="2">
    <citation type="submission" date="2015-10" db="EMBL/GenBank/DDBJ databases">
        <title>Draft Genome Sequence of Prosthecomicrobium hirschii ATCC 27832.</title>
        <authorList>
            <person name="Daniel J."/>
            <person name="Givan S.A."/>
            <person name="Brun Y.V."/>
            <person name="Brown P.J."/>
        </authorList>
    </citation>
    <scope>NUCLEOTIDE SEQUENCE [LARGE SCALE GENOMIC DNA]</scope>
    <source>
        <strain evidence="5 6">16</strain>
    </source>
</reference>
<evidence type="ECO:0000256" key="1">
    <source>
        <dbReference type="ARBA" id="ARBA00006484"/>
    </source>
</evidence>
<name>A0A0P6WAH1_9HYPH</name>
<evidence type="ECO:0000256" key="2">
    <source>
        <dbReference type="ARBA" id="ARBA00023002"/>
    </source>
</evidence>
<keyword evidence="6" id="KW-1185">Reference proteome</keyword>
<evidence type="ECO:0000313" key="5">
    <source>
        <dbReference type="EMBL" id="KPL51508.1"/>
    </source>
</evidence>
<evidence type="ECO:0000256" key="3">
    <source>
        <dbReference type="RuleBase" id="RU000363"/>
    </source>
</evidence>
<reference evidence="5 6" key="1">
    <citation type="submission" date="2015-09" db="EMBL/GenBank/DDBJ databases">
        <authorList>
            <person name="Jackson K.R."/>
            <person name="Lunt B.L."/>
            <person name="Fisher J.N.B."/>
            <person name="Gardner A.V."/>
            <person name="Bailey M.E."/>
            <person name="Deus L.M."/>
            <person name="Earl A.S."/>
            <person name="Gibby P.D."/>
            <person name="Hartmann K.A."/>
            <person name="Liu J.E."/>
            <person name="Manci A.M."/>
            <person name="Nielsen D.A."/>
            <person name="Solomon M.B."/>
            <person name="Breakwell D.P."/>
            <person name="Burnett S.H."/>
            <person name="Grose J.H."/>
        </authorList>
    </citation>
    <scope>NUCLEOTIDE SEQUENCE [LARGE SCALE GENOMIC DNA]</scope>
    <source>
        <strain evidence="5 6">16</strain>
    </source>
</reference>
<dbReference type="SMART" id="SM00822">
    <property type="entry name" value="PKS_KR"/>
    <property type="match status" value="1"/>
</dbReference>
<dbReference type="InterPro" id="IPR020904">
    <property type="entry name" value="Sc_DH/Rdtase_CS"/>
</dbReference>
<comment type="similarity">
    <text evidence="1 3">Belongs to the short-chain dehydrogenases/reductases (SDR) family.</text>
</comment>